<keyword evidence="3" id="KW-1133">Transmembrane helix</keyword>
<dbReference type="PRINTS" id="PR00722">
    <property type="entry name" value="CHYMOTRYPSIN"/>
</dbReference>
<dbReference type="PROSITE" id="PS00135">
    <property type="entry name" value="TRYPSIN_SER"/>
    <property type="match status" value="1"/>
</dbReference>
<evidence type="ECO:0000256" key="1">
    <source>
        <dbReference type="ARBA" id="ARBA00007664"/>
    </source>
</evidence>
<name>A0ABD7MVE4_CORUL</name>
<dbReference type="PANTHER" id="PTHR24276:SF98">
    <property type="entry name" value="FI18310P1-RELATED"/>
    <property type="match status" value="1"/>
</dbReference>
<dbReference type="InterPro" id="IPR050430">
    <property type="entry name" value="Peptidase_S1"/>
</dbReference>
<feature type="transmembrane region" description="Helical" evidence="3">
    <location>
        <begin position="266"/>
        <end position="284"/>
    </location>
</feature>
<dbReference type="InterPro" id="IPR001314">
    <property type="entry name" value="Peptidase_S1A"/>
</dbReference>
<evidence type="ECO:0000256" key="2">
    <source>
        <dbReference type="ARBA" id="ARBA00023157"/>
    </source>
</evidence>
<dbReference type="InterPro" id="IPR043504">
    <property type="entry name" value="Peptidase_S1_PA_chymotrypsin"/>
</dbReference>
<keyword evidence="2" id="KW-1015">Disulfide bond</keyword>
<comment type="similarity">
    <text evidence="1">Belongs to the peptidase S1 family.</text>
</comment>
<feature type="signal peptide" evidence="4">
    <location>
        <begin position="1"/>
        <end position="27"/>
    </location>
</feature>
<dbReference type="InterPro" id="IPR033116">
    <property type="entry name" value="TRYPSIN_SER"/>
</dbReference>
<dbReference type="Gene3D" id="2.40.10.10">
    <property type="entry name" value="Trypsin-like serine proteases"/>
    <property type="match status" value="2"/>
</dbReference>
<dbReference type="SUPFAM" id="SSF50494">
    <property type="entry name" value="Trypsin-like serine proteases"/>
    <property type="match status" value="1"/>
</dbReference>
<evidence type="ECO:0000313" key="7">
    <source>
        <dbReference type="Proteomes" id="UP000248741"/>
    </source>
</evidence>
<keyword evidence="4" id="KW-0732">Signal</keyword>
<dbReference type="InterPro" id="IPR001254">
    <property type="entry name" value="Trypsin_dom"/>
</dbReference>
<evidence type="ECO:0000256" key="3">
    <source>
        <dbReference type="SAM" id="Phobius"/>
    </source>
</evidence>
<protein>
    <submittedName>
        <fullName evidence="6">Venom serine proteinase 2A</fullName>
        <ecNumber evidence="6">3.4.21.-</ecNumber>
    </submittedName>
</protein>
<dbReference type="EMBL" id="LS483400">
    <property type="protein sequence ID" value="SQG53211.1"/>
    <property type="molecule type" value="Genomic_DNA"/>
</dbReference>
<feature type="chain" id="PRO_5044768395" evidence="4">
    <location>
        <begin position="28"/>
        <end position="292"/>
    </location>
</feature>
<evidence type="ECO:0000256" key="4">
    <source>
        <dbReference type="SAM" id="SignalP"/>
    </source>
</evidence>
<organism evidence="6 7">
    <name type="scientific">Corynebacterium ulcerans</name>
    <dbReference type="NCBI Taxonomy" id="65058"/>
    <lineage>
        <taxon>Bacteria</taxon>
        <taxon>Bacillati</taxon>
        <taxon>Actinomycetota</taxon>
        <taxon>Actinomycetes</taxon>
        <taxon>Mycobacteriales</taxon>
        <taxon>Corynebacteriaceae</taxon>
        <taxon>Corynebacterium</taxon>
    </lineage>
</organism>
<dbReference type="AlphaFoldDB" id="A0ABD7MVE4"/>
<dbReference type="Proteomes" id="UP000248741">
    <property type="component" value="Chromosome 1"/>
</dbReference>
<accession>A0ABD7MVE4</accession>
<dbReference type="InterPro" id="IPR009003">
    <property type="entry name" value="Peptidase_S1_PA"/>
</dbReference>
<keyword evidence="3" id="KW-0812">Transmembrane</keyword>
<dbReference type="SMART" id="SM00020">
    <property type="entry name" value="Tryp_SPc"/>
    <property type="match status" value="1"/>
</dbReference>
<keyword evidence="6" id="KW-0378">Hydrolase</keyword>
<sequence length="292" mass="30542">MKRLNRFTAFFAASVSIALATAPAGYALENAQAAPDNAESRSVAALRVGKASAYGNCTGTVLNEHWILSARHCFELEDPSGSKVRVGQGSNTSEYDISGWLFAPVGDIALAYVAEPMKGVSTAKISDKTVKVNDQGRIYGWSHASKLATSGKLPFADVTVTDIFADGENAQSAFLNITTRNGEGVQGGDSGGPLFIDGAVAGVTTAGGASEDVNKPAPQAFYTTVGPQKSWIENVIQGNGEGLLQTEYVEPAEGITPKQHGGRANWYGAVAVVLLLLIAGYSRISKPLSKKS</sequence>
<gene>
    <name evidence="6" type="primary">vsp2</name>
    <name evidence="6" type="ORF">NCTC7908_02120</name>
</gene>
<dbReference type="PROSITE" id="PS50240">
    <property type="entry name" value="TRYPSIN_DOM"/>
    <property type="match status" value="1"/>
</dbReference>
<reference evidence="6 7" key="1">
    <citation type="submission" date="2018-06" db="EMBL/GenBank/DDBJ databases">
        <authorList>
            <consortium name="Pathogen Informatics"/>
            <person name="Doyle S."/>
        </authorList>
    </citation>
    <scope>NUCLEOTIDE SEQUENCE [LARGE SCALE GENOMIC DNA]</scope>
    <source>
        <strain evidence="6 7">NCTC7908</strain>
    </source>
</reference>
<dbReference type="EC" id="3.4.21.-" evidence="6"/>
<dbReference type="PANTHER" id="PTHR24276">
    <property type="entry name" value="POLYSERASE-RELATED"/>
    <property type="match status" value="1"/>
</dbReference>
<keyword evidence="3" id="KW-0472">Membrane</keyword>
<dbReference type="RefSeq" id="WP_029974223.1">
    <property type="nucleotide sequence ID" value="NZ_CP068134.1"/>
</dbReference>
<dbReference type="Pfam" id="PF00089">
    <property type="entry name" value="Trypsin"/>
    <property type="match status" value="1"/>
</dbReference>
<evidence type="ECO:0000259" key="5">
    <source>
        <dbReference type="PROSITE" id="PS50240"/>
    </source>
</evidence>
<evidence type="ECO:0000313" key="6">
    <source>
        <dbReference type="EMBL" id="SQG53211.1"/>
    </source>
</evidence>
<proteinExistence type="inferred from homology"/>
<dbReference type="GO" id="GO:0016787">
    <property type="term" value="F:hydrolase activity"/>
    <property type="evidence" value="ECO:0007669"/>
    <property type="project" value="UniProtKB-KW"/>
</dbReference>
<feature type="domain" description="Peptidase S1" evidence="5">
    <location>
        <begin position="57"/>
        <end position="237"/>
    </location>
</feature>